<organism evidence="1 2">
    <name type="scientific">Anaerostipes rhamnosivorans</name>
    <dbReference type="NCBI Taxonomy" id="1229621"/>
    <lineage>
        <taxon>Bacteria</taxon>
        <taxon>Bacillati</taxon>
        <taxon>Bacillota</taxon>
        <taxon>Clostridia</taxon>
        <taxon>Lachnospirales</taxon>
        <taxon>Lachnospiraceae</taxon>
        <taxon>Anaerostipes</taxon>
    </lineage>
</organism>
<dbReference type="EMBL" id="CP040058">
    <property type="protein sequence ID" value="QCP36126.1"/>
    <property type="molecule type" value="Genomic_DNA"/>
</dbReference>
<dbReference type="Proteomes" id="UP000298653">
    <property type="component" value="Chromosome"/>
</dbReference>
<dbReference type="RefSeq" id="WP_118476676.1">
    <property type="nucleotide sequence ID" value="NZ_CP040058.1"/>
</dbReference>
<gene>
    <name evidence="1" type="ORF">AR1Y2_2672</name>
</gene>
<dbReference type="KEGG" id="arf:AR1Y2_2672"/>
<name>A0A4P8IFG4_9FIRM</name>
<evidence type="ECO:0000313" key="2">
    <source>
        <dbReference type="Proteomes" id="UP000298653"/>
    </source>
</evidence>
<protein>
    <submittedName>
        <fullName evidence="1">Uncharacterized protein</fullName>
    </submittedName>
</protein>
<dbReference type="OrthoDB" id="2058114at2"/>
<reference evidence="1 2" key="1">
    <citation type="submission" date="2019-05" db="EMBL/GenBank/DDBJ databases">
        <title>Complete genome sequencing of Anaerostipes rhamnosivorans.</title>
        <authorList>
            <person name="Bui T.P.N."/>
            <person name="de Vos W.M."/>
        </authorList>
    </citation>
    <scope>NUCLEOTIDE SEQUENCE [LARGE SCALE GENOMIC DNA]</scope>
    <source>
        <strain evidence="1 2">1y2</strain>
    </source>
</reference>
<sequence>MNQYEQLLEIMKKMGSKTNPEELQLAEAVSSTEIQVGGNKLDTDDYKINENIKDLKAGDLVLVYKIRDDLYIIICKVV</sequence>
<accession>A0A4P8IFG4</accession>
<keyword evidence="2" id="KW-1185">Reference proteome</keyword>
<proteinExistence type="predicted"/>
<dbReference type="AlphaFoldDB" id="A0A4P8IFG4"/>
<evidence type="ECO:0000313" key="1">
    <source>
        <dbReference type="EMBL" id="QCP36126.1"/>
    </source>
</evidence>